<gene>
    <name evidence="2" type="ORF">ACLFYP115_03247</name>
</gene>
<sequence length="183" mass="20802">METVVLVGGNGYIGREITRQWLKRNSAVQIYVTSRSERQEIKDSRVHHIQIDVNDAAAFEKSLPEKVDYIVNLTYGSMDALKTIRDFAEKHDCRAIGNLGCNARVTGFEDFVKMKENELQFLREGKVRVANYDVTIAYGADRNDDLLKAVQSGAFDELPPVHVEIAARLLIDRLVKDWIAYLN</sequence>
<name>A0A6N2WBX9_9FIRM</name>
<evidence type="ECO:0000259" key="1">
    <source>
        <dbReference type="Pfam" id="PF01370"/>
    </source>
</evidence>
<dbReference type="AlphaFoldDB" id="A0A6N2WBX9"/>
<dbReference type="Gene3D" id="3.40.50.720">
    <property type="entry name" value="NAD(P)-binding Rossmann-like Domain"/>
    <property type="match status" value="1"/>
</dbReference>
<proteinExistence type="predicted"/>
<organism evidence="2">
    <name type="scientific">Anaerostipes caccae</name>
    <dbReference type="NCBI Taxonomy" id="105841"/>
    <lineage>
        <taxon>Bacteria</taxon>
        <taxon>Bacillati</taxon>
        <taxon>Bacillota</taxon>
        <taxon>Clostridia</taxon>
        <taxon>Lachnospirales</taxon>
        <taxon>Lachnospiraceae</taxon>
        <taxon>Anaerostipes</taxon>
    </lineage>
</organism>
<dbReference type="Pfam" id="PF01370">
    <property type="entry name" value="Epimerase"/>
    <property type="match status" value="1"/>
</dbReference>
<dbReference type="RefSeq" id="WP_006568254.1">
    <property type="nucleotide sequence ID" value="NZ_BAABZP010000001.1"/>
</dbReference>
<dbReference type="InterPro" id="IPR001509">
    <property type="entry name" value="Epimerase_deHydtase"/>
</dbReference>
<dbReference type="InterPro" id="IPR036291">
    <property type="entry name" value="NAD(P)-bd_dom_sf"/>
</dbReference>
<protein>
    <submittedName>
        <fullName evidence="2">Short chain dehydrogenase</fullName>
    </submittedName>
</protein>
<evidence type="ECO:0000313" key="2">
    <source>
        <dbReference type="EMBL" id="VYT40224.1"/>
    </source>
</evidence>
<accession>A0A6N2WBX9</accession>
<dbReference type="SUPFAM" id="SSF51735">
    <property type="entry name" value="NAD(P)-binding Rossmann-fold domains"/>
    <property type="match status" value="1"/>
</dbReference>
<dbReference type="EMBL" id="CACRSQ010000010">
    <property type="protein sequence ID" value="VYT40224.1"/>
    <property type="molecule type" value="Genomic_DNA"/>
</dbReference>
<feature type="domain" description="NAD-dependent epimerase/dehydratase" evidence="1">
    <location>
        <begin position="4"/>
        <end position="89"/>
    </location>
</feature>
<reference evidence="2" key="1">
    <citation type="submission" date="2019-11" db="EMBL/GenBank/DDBJ databases">
        <authorList>
            <person name="Feng L."/>
        </authorList>
    </citation>
    <scope>NUCLEOTIDE SEQUENCE</scope>
    <source>
        <strain evidence="2">AcaccaeLFYP115</strain>
    </source>
</reference>